<dbReference type="Proteomes" id="UP000003752">
    <property type="component" value="Unassembled WGS sequence"/>
</dbReference>
<dbReference type="Gene3D" id="3.10.450.40">
    <property type="match status" value="1"/>
</dbReference>
<dbReference type="HOGENOM" id="CLU_142920_0_0_9"/>
<protein>
    <recommendedName>
        <fullName evidence="3">DUF2634 domain-containing protein</fullName>
    </recommendedName>
</protein>
<dbReference type="AlphaFoldDB" id="C0XGU2"/>
<gene>
    <name evidence="1" type="ORF">HMPREF0519_0453</name>
</gene>
<dbReference type="Pfam" id="PF10934">
    <property type="entry name" value="Sheath_initiator"/>
    <property type="match status" value="1"/>
</dbReference>
<dbReference type="RefSeq" id="WP_003558815.1">
    <property type="nucleotide sequence ID" value="NZ_AZDF01000009.1"/>
</dbReference>
<sequence>MAQDALITEDGDLAVDANGDVPMVEDIDELAQSCRLALNMWKGHWVLDEAEGLDRDSVLTKGFDKNLATAAIQDCLLEDPRVTDLVECNFDLDKKTRILNVNLKIEASNQLFSLYMDLGELN</sequence>
<evidence type="ECO:0008006" key="3">
    <source>
        <dbReference type="Google" id="ProtNLM"/>
    </source>
</evidence>
<dbReference type="SMR" id="C0XGU2"/>
<evidence type="ECO:0000313" key="1">
    <source>
        <dbReference type="EMBL" id="EEI25413.1"/>
    </source>
</evidence>
<dbReference type="SUPFAM" id="SSF160719">
    <property type="entry name" value="gpW/gp25-like"/>
    <property type="match status" value="1"/>
</dbReference>
<comment type="caution">
    <text evidence="1">The sequence shown here is derived from an EMBL/GenBank/DDBJ whole genome shotgun (WGS) entry which is preliminary data.</text>
</comment>
<proteinExistence type="predicted"/>
<name>C0XGU2_LENH9</name>
<dbReference type="InterPro" id="IPR020288">
    <property type="entry name" value="Sheath_initiator"/>
</dbReference>
<organism evidence="1 2">
    <name type="scientific">Lentilactobacillus hilgardii (strain ATCC 8290 / DSM 20176 / CCUG 30140 / JCM 1155 / KCTC 3500 / NBRC 15886 / NCIMB 8040 / NRRL B-1843 / 9)</name>
    <dbReference type="NCBI Taxonomy" id="1423757"/>
    <lineage>
        <taxon>Bacteria</taxon>
        <taxon>Bacillati</taxon>
        <taxon>Bacillota</taxon>
        <taxon>Bacilli</taxon>
        <taxon>Lactobacillales</taxon>
        <taxon>Lactobacillaceae</taxon>
        <taxon>Lentilactobacillus</taxon>
    </lineage>
</organism>
<dbReference type="PATRIC" id="fig|1423757.3.peg.2673"/>
<dbReference type="EMBL" id="ACGP01000089">
    <property type="protein sequence ID" value="EEI25413.1"/>
    <property type="molecule type" value="Genomic_DNA"/>
</dbReference>
<evidence type="ECO:0000313" key="2">
    <source>
        <dbReference type="Proteomes" id="UP000003752"/>
    </source>
</evidence>
<keyword evidence="2" id="KW-1185">Reference proteome</keyword>
<accession>C0XGU2</accession>
<reference evidence="1 2" key="1">
    <citation type="submission" date="2009-01" db="EMBL/GenBank/DDBJ databases">
        <authorList>
            <person name="Qin X."/>
            <person name="Bachman B."/>
            <person name="Battles P."/>
            <person name="Bell A."/>
            <person name="Bess C."/>
            <person name="Bickham C."/>
            <person name="Chaboub L."/>
            <person name="Chen D."/>
            <person name="Coyle M."/>
            <person name="Deiros D.R."/>
            <person name="Dinh H."/>
            <person name="Forbes L."/>
            <person name="Fowler G."/>
            <person name="Francisco L."/>
            <person name="Fu Q."/>
            <person name="Gubbala S."/>
            <person name="Hale W."/>
            <person name="Han Y."/>
            <person name="Hemphill L."/>
            <person name="Highlander S.K."/>
            <person name="Hirani K."/>
            <person name="Hogues M."/>
            <person name="Jackson L."/>
            <person name="Jakkamsetti A."/>
            <person name="Javaid M."/>
            <person name="Jiang H."/>
            <person name="Korchina V."/>
            <person name="Kovar C."/>
            <person name="Lara F."/>
            <person name="Lee S."/>
            <person name="Mata R."/>
            <person name="Mathew T."/>
            <person name="Moen C."/>
            <person name="Morales K."/>
            <person name="Munidasa M."/>
            <person name="Nazareth L."/>
            <person name="Ngo R."/>
            <person name="Nguyen L."/>
            <person name="Okwuonu G."/>
            <person name="Ongeri F."/>
            <person name="Patil S."/>
            <person name="Petrosino J."/>
            <person name="Pham C."/>
            <person name="Pham P."/>
            <person name="Pu L.-L."/>
            <person name="Puazo M."/>
            <person name="Raj R."/>
            <person name="Reid J."/>
            <person name="Rouhana J."/>
            <person name="Saada N."/>
            <person name="Shang Y."/>
            <person name="Simmons D."/>
            <person name="Thornton R."/>
            <person name="Warren J."/>
            <person name="Weissenberger G."/>
            <person name="Zhang J."/>
            <person name="Zhang L."/>
            <person name="Zhou C."/>
            <person name="Zhu D."/>
            <person name="Muzny D."/>
            <person name="Worley K."/>
            <person name="Gibbs R."/>
        </authorList>
    </citation>
    <scope>NUCLEOTIDE SEQUENCE [LARGE SCALE GENOMIC DNA]</scope>
    <source>
        <strain evidence="2">ATCC 8290 / DSM 20176 / CCUG 30140 / JCM 1155 / KCTC 3500 / NBRC 15886 / NCIMB 8040 / NRRL B-1843 / 9</strain>
    </source>
</reference>